<dbReference type="InterPro" id="IPR016032">
    <property type="entry name" value="Sig_transdc_resp-reg_C-effctor"/>
</dbReference>
<dbReference type="PROSITE" id="PS50043">
    <property type="entry name" value="HTH_LUXR_2"/>
    <property type="match status" value="1"/>
</dbReference>
<dbReference type="SUPFAM" id="SSF46894">
    <property type="entry name" value="C-terminal effector domain of the bipartite response regulators"/>
    <property type="match status" value="1"/>
</dbReference>
<proteinExistence type="predicted"/>
<dbReference type="GO" id="GO:0006355">
    <property type="term" value="P:regulation of DNA-templated transcription"/>
    <property type="evidence" value="ECO:0007669"/>
    <property type="project" value="InterPro"/>
</dbReference>
<dbReference type="PANTHER" id="PTHR44688">
    <property type="entry name" value="DNA-BINDING TRANSCRIPTIONAL ACTIVATOR DEVR_DOSR"/>
    <property type="match status" value="1"/>
</dbReference>
<evidence type="ECO:0000259" key="4">
    <source>
        <dbReference type="PROSITE" id="PS50043"/>
    </source>
</evidence>
<dbReference type="InterPro" id="IPR036388">
    <property type="entry name" value="WH-like_DNA-bd_sf"/>
</dbReference>
<dbReference type="EMBL" id="WSSB01000014">
    <property type="protein sequence ID" value="MXR38009.1"/>
    <property type="molecule type" value="Genomic_DNA"/>
</dbReference>
<dbReference type="Proteomes" id="UP000467214">
    <property type="component" value="Unassembled WGS sequence"/>
</dbReference>
<keyword evidence="1" id="KW-0805">Transcription regulation</keyword>
<evidence type="ECO:0000256" key="3">
    <source>
        <dbReference type="ARBA" id="ARBA00023163"/>
    </source>
</evidence>
<protein>
    <recommendedName>
        <fullName evidence="4">HTH luxR-type domain-containing protein</fullName>
    </recommendedName>
</protein>
<dbReference type="Pfam" id="PF00196">
    <property type="entry name" value="GerE"/>
    <property type="match status" value="1"/>
</dbReference>
<dbReference type="GO" id="GO:0003677">
    <property type="term" value="F:DNA binding"/>
    <property type="evidence" value="ECO:0007669"/>
    <property type="project" value="UniProtKB-KW"/>
</dbReference>
<dbReference type="Gene3D" id="1.10.10.10">
    <property type="entry name" value="Winged helix-like DNA-binding domain superfamily/Winged helix DNA-binding domain"/>
    <property type="match status" value="1"/>
</dbReference>
<dbReference type="SMART" id="SM00421">
    <property type="entry name" value="HTH_LUXR"/>
    <property type="match status" value="1"/>
</dbReference>
<dbReference type="RefSeq" id="WP_160797874.1">
    <property type="nucleotide sequence ID" value="NZ_WSSB01000014.1"/>
</dbReference>
<dbReference type="CDD" id="cd06170">
    <property type="entry name" value="LuxR_C_like"/>
    <property type="match status" value="1"/>
</dbReference>
<keyword evidence="2" id="KW-0238">DNA-binding</keyword>
<evidence type="ECO:0000256" key="2">
    <source>
        <dbReference type="ARBA" id="ARBA00023125"/>
    </source>
</evidence>
<reference evidence="5 6" key="1">
    <citation type="submission" date="2019-12" db="EMBL/GenBank/DDBJ databases">
        <title>Neisseriaceae gen. nov. sp. Genome sequencing and assembly.</title>
        <authorList>
            <person name="Liu Z."/>
            <person name="Li A."/>
        </authorList>
    </citation>
    <scope>NUCLEOTIDE SEQUENCE [LARGE SCALE GENOMIC DNA]</scope>
    <source>
        <strain evidence="5 6">B2N2-7</strain>
    </source>
</reference>
<organism evidence="5 6">
    <name type="scientific">Craterilacuibacter sinensis</name>
    <dbReference type="NCBI Taxonomy" id="2686017"/>
    <lineage>
        <taxon>Bacteria</taxon>
        <taxon>Pseudomonadati</taxon>
        <taxon>Pseudomonadota</taxon>
        <taxon>Betaproteobacteria</taxon>
        <taxon>Neisseriales</taxon>
        <taxon>Neisseriaceae</taxon>
        <taxon>Craterilacuibacter</taxon>
    </lineage>
</organism>
<evidence type="ECO:0000256" key="1">
    <source>
        <dbReference type="ARBA" id="ARBA00023015"/>
    </source>
</evidence>
<keyword evidence="3" id="KW-0804">Transcription</keyword>
<keyword evidence="6" id="KW-1185">Reference proteome</keyword>
<feature type="domain" description="HTH luxR-type" evidence="4">
    <location>
        <begin position="63"/>
        <end position="128"/>
    </location>
</feature>
<gene>
    <name evidence="5" type="ORF">GQF02_13600</name>
</gene>
<name>A0A845BNY4_9NEIS</name>
<dbReference type="PRINTS" id="PR00038">
    <property type="entry name" value="HTHLUXR"/>
</dbReference>
<evidence type="ECO:0000313" key="6">
    <source>
        <dbReference type="Proteomes" id="UP000467214"/>
    </source>
</evidence>
<dbReference type="AlphaFoldDB" id="A0A845BNY4"/>
<dbReference type="InterPro" id="IPR000792">
    <property type="entry name" value="Tscrpt_reg_LuxR_C"/>
</dbReference>
<evidence type="ECO:0000313" key="5">
    <source>
        <dbReference type="EMBL" id="MXR38009.1"/>
    </source>
</evidence>
<comment type="caution">
    <text evidence="5">The sequence shown here is derived from an EMBL/GenBank/DDBJ whole genome shotgun (WGS) entry which is preliminary data.</text>
</comment>
<sequence length="135" mass="14616">MNKPSATQLYSIVESVDDCDMHFVFRRVKRKTNDVVTCGVDQAAVASALLNMMQSAAQAGVASEDALAKLTPREKELSRFLQLGASNKQLALQLGCSVRTVRAHIENMQRKTGTANRLALVAAITGIGFSANMKF</sequence>
<dbReference type="PANTHER" id="PTHR44688:SF16">
    <property type="entry name" value="DNA-BINDING TRANSCRIPTIONAL ACTIVATOR DEVR_DOSR"/>
    <property type="match status" value="1"/>
</dbReference>
<accession>A0A845BNY4</accession>